<evidence type="ECO:0000313" key="6">
    <source>
        <dbReference type="EMBL" id="QNQ10650.1"/>
    </source>
</evidence>
<dbReference type="PANTHER" id="PTHR30055">
    <property type="entry name" value="HTH-TYPE TRANSCRIPTIONAL REGULATOR RUTR"/>
    <property type="match status" value="1"/>
</dbReference>
<dbReference type="GO" id="GO:0003700">
    <property type="term" value="F:DNA-binding transcription factor activity"/>
    <property type="evidence" value="ECO:0007669"/>
    <property type="project" value="TreeGrafter"/>
</dbReference>
<dbReference type="PANTHER" id="PTHR30055:SF234">
    <property type="entry name" value="HTH-TYPE TRANSCRIPTIONAL REGULATOR BETI"/>
    <property type="match status" value="1"/>
</dbReference>
<keyword evidence="2 4" id="KW-0238">DNA-binding</keyword>
<feature type="DNA-binding region" description="H-T-H motif" evidence="4">
    <location>
        <begin position="38"/>
        <end position="57"/>
    </location>
</feature>
<dbReference type="Proteomes" id="UP000516148">
    <property type="component" value="Chromosome"/>
</dbReference>
<keyword evidence="7" id="KW-1185">Reference proteome</keyword>
<evidence type="ECO:0000256" key="2">
    <source>
        <dbReference type="ARBA" id="ARBA00023125"/>
    </source>
</evidence>
<dbReference type="SUPFAM" id="SSF46689">
    <property type="entry name" value="Homeodomain-like"/>
    <property type="match status" value="1"/>
</dbReference>
<organism evidence="6 7">
    <name type="scientific">Sphingomonas alpina</name>
    <dbReference type="NCBI Taxonomy" id="653931"/>
    <lineage>
        <taxon>Bacteria</taxon>
        <taxon>Pseudomonadati</taxon>
        <taxon>Pseudomonadota</taxon>
        <taxon>Alphaproteobacteria</taxon>
        <taxon>Sphingomonadales</taxon>
        <taxon>Sphingomonadaceae</taxon>
        <taxon>Sphingomonas</taxon>
    </lineage>
</organism>
<reference evidence="6 7" key="1">
    <citation type="submission" date="2020-09" db="EMBL/GenBank/DDBJ databases">
        <title>Sphingomonas sp., a new species isolated from pork steak.</title>
        <authorList>
            <person name="Heidler von Heilborn D."/>
        </authorList>
    </citation>
    <scope>NUCLEOTIDE SEQUENCE [LARGE SCALE GENOMIC DNA]</scope>
    <source>
        <strain evidence="7">S8-3T</strain>
    </source>
</reference>
<dbReference type="InterPro" id="IPR041678">
    <property type="entry name" value="TetR_C_16"/>
</dbReference>
<dbReference type="Pfam" id="PF00440">
    <property type="entry name" value="TetR_N"/>
    <property type="match status" value="1"/>
</dbReference>
<dbReference type="InterPro" id="IPR036271">
    <property type="entry name" value="Tet_transcr_reg_TetR-rel_C_sf"/>
</dbReference>
<name>A0A7H0LLU7_9SPHN</name>
<dbReference type="InterPro" id="IPR050109">
    <property type="entry name" value="HTH-type_TetR-like_transc_reg"/>
</dbReference>
<sequence>MREPERLVKRSAKAENTRAAILASARRAFAEHGYDGVGVRAIAAGGGVTAMMVNRYFGSKEGLFGEVVADSMRDPIILSPDNLAAPDIARAFAEALVDLTASGEHPLDGFLILFRSASSDTAARIARERIAAAHHATASRTIVGNHAAERAGLLLALVAGFQMMRQMMKLDTLADAEPKLLIDLLTPLFAAILGNPASGDE</sequence>
<gene>
    <name evidence="6" type="ORF">H3Z74_05465</name>
</gene>
<accession>A0A7H0LLU7</accession>
<proteinExistence type="predicted"/>
<dbReference type="Gene3D" id="1.10.357.10">
    <property type="entry name" value="Tetracycline Repressor, domain 2"/>
    <property type="match status" value="1"/>
</dbReference>
<dbReference type="PROSITE" id="PS50977">
    <property type="entry name" value="HTH_TETR_2"/>
    <property type="match status" value="1"/>
</dbReference>
<evidence type="ECO:0000256" key="3">
    <source>
        <dbReference type="ARBA" id="ARBA00023163"/>
    </source>
</evidence>
<evidence type="ECO:0000313" key="7">
    <source>
        <dbReference type="Proteomes" id="UP000516148"/>
    </source>
</evidence>
<dbReference type="SUPFAM" id="SSF48498">
    <property type="entry name" value="Tetracyclin repressor-like, C-terminal domain"/>
    <property type="match status" value="1"/>
</dbReference>
<dbReference type="EMBL" id="CP061038">
    <property type="protein sequence ID" value="QNQ10650.1"/>
    <property type="molecule type" value="Genomic_DNA"/>
</dbReference>
<evidence type="ECO:0000256" key="1">
    <source>
        <dbReference type="ARBA" id="ARBA00023015"/>
    </source>
</evidence>
<dbReference type="InterPro" id="IPR009057">
    <property type="entry name" value="Homeodomain-like_sf"/>
</dbReference>
<dbReference type="GO" id="GO:0000976">
    <property type="term" value="F:transcription cis-regulatory region binding"/>
    <property type="evidence" value="ECO:0007669"/>
    <property type="project" value="TreeGrafter"/>
</dbReference>
<dbReference type="Pfam" id="PF17920">
    <property type="entry name" value="TetR_C_16"/>
    <property type="match status" value="1"/>
</dbReference>
<dbReference type="AlphaFoldDB" id="A0A7H0LLU7"/>
<evidence type="ECO:0000256" key="4">
    <source>
        <dbReference type="PROSITE-ProRule" id="PRU00335"/>
    </source>
</evidence>
<evidence type="ECO:0000259" key="5">
    <source>
        <dbReference type="PROSITE" id="PS50977"/>
    </source>
</evidence>
<dbReference type="KEGG" id="spap:H3Z74_05465"/>
<keyword evidence="3" id="KW-0804">Transcription</keyword>
<protein>
    <submittedName>
        <fullName evidence="6">TetR family transcriptional regulator</fullName>
    </submittedName>
</protein>
<dbReference type="InterPro" id="IPR001647">
    <property type="entry name" value="HTH_TetR"/>
</dbReference>
<keyword evidence="1" id="KW-0805">Transcription regulation</keyword>
<dbReference type="PRINTS" id="PR00455">
    <property type="entry name" value="HTHTETR"/>
</dbReference>
<feature type="domain" description="HTH tetR-type" evidence="5">
    <location>
        <begin position="15"/>
        <end position="75"/>
    </location>
</feature>